<dbReference type="Proteomes" id="UP000178991">
    <property type="component" value="Unassembled WGS sequence"/>
</dbReference>
<reference evidence="4 5" key="1">
    <citation type="journal article" date="2016" name="Nat. Commun.">
        <title>Thousands of microbial genomes shed light on interconnected biogeochemical processes in an aquifer system.</title>
        <authorList>
            <person name="Anantharaman K."/>
            <person name="Brown C.T."/>
            <person name="Hug L.A."/>
            <person name="Sharon I."/>
            <person name="Castelle C.J."/>
            <person name="Probst A.J."/>
            <person name="Thomas B.C."/>
            <person name="Singh A."/>
            <person name="Wilkins M.J."/>
            <person name="Karaoz U."/>
            <person name="Brodie E.L."/>
            <person name="Williams K.H."/>
            <person name="Hubbard S.S."/>
            <person name="Banfield J.F."/>
        </authorList>
    </citation>
    <scope>NUCLEOTIDE SEQUENCE [LARGE SCALE GENOMIC DNA]</scope>
</reference>
<feature type="domain" description="LTD" evidence="3">
    <location>
        <begin position="333"/>
        <end position="465"/>
    </location>
</feature>
<evidence type="ECO:0000313" key="5">
    <source>
        <dbReference type="Proteomes" id="UP000178991"/>
    </source>
</evidence>
<dbReference type="PANTHER" id="PTHR37397:SF1">
    <property type="entry name" value="LTD DOMAIN-CONTAINING PROTEIN"/>
    <property type="match status" value="1"/>
</dbReference>
<evidence type="ECO:0000256" key="1">
    <source>
        <dbReference type="SAM" id="MobiDB-lite"/>
    </source>
</evidence>
<comment type="caution">
    <text evidence="4">The sequence shown here is derived from an EMBL/GenBank/DDBJ whole genome shotgun (WGS) entry which is preliminary data.</text>
</comment>
<dbReference type="PANTHER" id="PTHR37397">
    <property type="entry name" value="SI:CH211-183D21.1"/>
    <property type="match status" value="1"/>
</dbReference>
<keyword evidence="2" id="KW-0472">Membrane</keyword>
<dbReference type="AlphaFoldDB" id="A0A1G2HLM7"/>
<feature type="domain" description="LTD" evidence="3">
    <location>
        <begin position="541"/>
        <end position="667"/>
    </location>
</feature>
<sequence>MVKPFYKKWKLWIFTFLILFSVIYIFRQNTIPSLANILKWHSLLSASLNYPSNQLDQRPALDLLSDLPNGQSLKINKTENLLSNEDINIEGEQLFLIESKQDKIDDILEKIDILQRQIADLIVIKNENNKKVEDEAIKEFKEEVIEIDQEPQKQNNIEFVSYVSGGSNKVYPKILISEAQIGGLTDSKQEFVELYNPNDQEVDLSSWYLQRKTKTGSDYVTFAPNTLFSGKRINSNGYFLIARQDYFINLADIFIDNPLTEDNSLILKNPNGEISDKLGWGEAQDYELVPAQNPIEGQSIGRKPEQGDTDNNSIDFEIDTPTPKAQNTAYVAPIIPPEEPAFPTKNIVINEIQTEGQTVKDEFIELYNPNEFEVDLKSFALKKKTSTGTESNLVGDDSFLGIIPASGYFLIAPQSNDDESQNYTGLAAPDLYYSGKTFSVADNNTVLLYNDSGTLLDKAGFGQAQDFENAPSQNPETGKSLSRKLNGQDTDDNLADFEINTPTPKAQNIVYVASIDPIEAVEIVEPVEPVEPEDSITPIKDPPEIVLENILINEIQITGVTAKDEFIELYNPNDTNISLDGFSLKKKVYPSGNETNLIKSSDFIGTIPALGYFLIAPQVDSDGTLNYTGLATPDLYYSVKSASIAFDNAVLLYDKDDILQDKVGFGTAQDFETAPAENPPKDKSIERKILGQDADDNSQDFKISDESSPKENFSEVIIEAPIIEAPIIEAPIIEAPIIEAPIIEEPIIEEPIIEEPIIEEPIIDEPIIEEPIIEEPIEPFIELPVEHFIEPIIDDPIDDPSVESPPESLTENNVELVVELPVSP</sequence>
<evidence type="ECO:0000313" key="4">
    <source>
        <dbReference type="EMBL" id="OGZ63424.1"/>
    </source>
</evidence>
<evidence type="ECO:0000256" key="2">
    <source>
        <dbReference type="SAM" id="Phobius"/>
    </source>
</evidence>
<gene>
    <name evidence="4" type="ORF">A2639_02715</name>
</gene>
<dbReference type="Gene3D" id="2.60.40.1260">
    <property type="entry name" value="Lamin Tail domain"/>
    <property type="match status" value="2"/>
</dbReference>
<keyword evidence="2" id="KW-0812">Transmembrane</keyword>
<evidence type="ECO:0000259" key="3">
    <source>
        <dbReference type="PROSITE" id="PS51841"/>
    </source>
</evidence>
<dbReference type="SUPFAM" id="SSF74853">
    <property type="entry name" value="Lamin A/C globular tail domain"/>
    <property type="match status" value="3"/>
</dbReference>
<dbReference type="Pfam" id="PF00932">
    <property type="entry name" value="LTD"/>
    <property type="match status" value="3"/>
</dbReference>
<feature type="transmembrane region" description="Helical" evidence="2">
    <location>
        <begin position="9"/>
        <end position="26"/>
    </location>
</feature>
<dbReference type="PROSITE" id="PS51841">
    <property type="entry name" value="LTD"/>
    <property type="match status" value="3"/>
</dbReference>
<keyword evidence="2" id="KW-1133">Transmembrane helix</keyword>
<accession>A0A1G2HLM7</accession>
<feature type="domain" description="LTD" evidence="3">
    <location>
        <begin position="164"/>
        <end position="282"/>
    </location>
</feature>
<organism evidence="4 5">
    <name type="scientific">Candidatus Staskawiczbacteria bacterium RIFCSPHIGHO2_01_FULL_34_27</name>
    <dbReference type="NCBI Taxonomy" id="1802199"/>
    <lineage>
        <taxon>Bacteria</taxon>
        <taxon>Candidatus Staskawicziibacteriota</taxon>
    </lineage>
</organism>
<dbReference type="InterPro" id="IPR036415">
    <property type="entry name" value="Lamin_tail_dom_sf"/>
</dbReference>
<feature type="region of interest" description="Disordered" evidence="1">
    <location>
        <begin position="465"/>
        <end position="500"/>
    </location>
</feature>
<proteinExistence type="predicted"/>
<protein>
    <recommendedName>
        <fullName evidence="3">LTD domain-containing protein</fullName>
    </recommendedName>
</protein>
<dbReference type="InterPro" id="IPR001322">
    <property type="entry name" value="Lamin_tail_dom"/>
</dbReference>
<feature type="compositionally biased region" description="Polar residues" evidence="1">
    <location>
        <begin position="470"/>
        <end position="488"/>
    </location>
</feature>
<dbReference type="EMBL" id="MHOL01000001">
    <property type="protein sequence ID" value="OGZ63424.1"/>
    <property type="molecule type" value="Genomic_DNA"/>
</dbReference>
<name>A0A1G2HLM7_9BACT</name>